<evidence type="ECO:0000256" key="12">
    <source>
        <dbReference type="ARBA" id="ARBA00022989"/>
    </source>
</evidence>
<dbReference type="AlphaFoldDB" id="A0A7D5KA29"/>
<comment type="function">
    <text evidence="14 19">Joins adenosylcobinamide-GDP and alpha-ribazole to generate adenosylcobalamin (Ado-cobalamin). Also synthesizes adenosylcobalamin 5'-phosphate from adenosylcobinamide-GDP and alpha-ribazole 5'-phosphate.</text>
</comment>
<evidence type="ECO:0000256" key="9">
    <source>
        <dbReference type="ARBA" id="ARBA00022679"/>
    </source>
</evidence>
<evidence type="ECO:0000256" key="16">
    <source>
        <dbReference type="ARBA" id="ARBA00032853"/>
    </source>
</evidence>
<evidence type="ECO:0000256" key="15">
    <source>
        <dbReference type="ARBA" id="ARBA00032605"/>
    </source>
</evidence>
<accession>A0A7D5KA29</accession>
<comment type="pathway">
    <text evidence="3 19">Cofactor biosynthesis; adenosylcobalamin biosynthesis; adenosylcobalamin from cob(II)yrinate a,c-diamide: step 7/7.</text>
</comment>
<dbReference type="GO" id="GO:0051073">
    <property type="term" value="F:adenosylcobinamide-GDP ribazoletransferase activity"/>
    <property type="evidence" value="ECO:0007669"/>
    <property type="project" value="UniProtKB-UniRule"/>
</dbReference>
<evidence type="ECO:0000256" key="7">
    <source>
        <dbReference type="ARBA" id="ARBA00022475"/>
    </source>
</evidence>
<comment type="catalytic activity">
    <reaction evidence="18 19">
        <text>alpha-ribazole 5'-phosphate + adenosylcob(III)inamide-GDP = adenosylcob(III)alamin 5'-phosphate + GMP + H(+)</text>
        <dbReference type="Rhea" id="RHEA:23560"/>
        <dbReference type="ChEBI" id="CHEBI:15378"/>
        <dbReference type="ChEBI" id="CHEBI:57918"/>
        <dbReference type="ChEBI" id="CHEBI:58115"/>
        <dbReference type="ChEBI" id="CHEBI:60487"/>
        <dbReference type="ChEBI" id="CHEBI:60493"/>
        <dbReference type="EC" id="2.7.8.26"/>
    </reaction>
</comment>
<keyword evidence="21" id="KW-1185">Reference proteome</keyword>
<dbReference type="HAMAP" id="MF_00719">
    <property type="entry name" value="CobS"/>
    <property type="match status" value="1"/>
</dbReference>
<comment type="cofactor">
    <cofactor evidence="1 19">
        <name>Mg(2+)</name>
        <dbReference type="ChEBI" id="CHEBI:18420"/>
    </cofactor>
</comment>
<dbReference type="EC" id="2.7.8.26" evidence="5 19"/>
<organism evidence="20 21">
    <name type="scientific">Halorarum halophilum</name>
    <dbReference type="NCBI Taxonomy" id="2743090"/>
    <lineage>
        <taxon>Archaea</taxon>
        <taxon>Methanobacteriati</taxon>
        <taxon>Methanobacteriota</taxon>
        <taxon>Stenosarchaea group</taxon>
        <taxon>Halobacteria</taxon>
        <taxon>Halobacteriales</taxon>
        <taxon>Haloferacaceae</taxon>
        <taxon>Halorarum</taxon>
    </lineage>
</organism>
<dbReference type="OrthoDB" id="11748at2157"/>
<dbReference type="GeneID" id="56030505"/>
<dbReference type="GO" id="GO:0009236">
    <property type="term" value="P:cobalamin biosynthetic process"/>
    <property type="evidence" value="ECO:0007669"/>
    <property type="project" value="UniProtKB-UniRule"/>
</dbReference>
<evidence type="ECO:0000256" key="11">
    <source>
        <dbReference type="ARBA" id="ARBA00022842"/>
    </source>
</evidence>
<evidence type="ECO:0000256" key="5">
    <source>
        <dbReference type="ARBA" id="ARBA00013200"/>
    </source>
</evidence>
<evidence type="ECO:0000256" key="13">
    <source>
        <dbReference type="ARBA" id="ARBA00023136"/>
    </source>
</evidence>
<dbReference type="Proteomes" id="UP000509750">
    <property type="component" value="Chromosome"/>
</dbReference>
<evidence type="ECO:0000256" key="8">
    <source>
        <dbReference type="ARBA" id="ARBA00022573"/>
    </source>
</evidence>
<sequence length="250" mass="24555">MMASALRGAVSFLTRLPAGGDAADWEAFRRVPATFPAVGYLVGALAGLAVVLPIPAATAVATYLVALYLLTGLTHADGLADLGDAAAVHGDAERRRAVLKDSATGVGGALALGVTLLVLAFGALGAAGIGSGLAAFRIVVAAEVGAKVGMALLVCLGDPGHEGLGSRLVGESAPADLVLVAALALPAIVAVGGTLPALAAALLAGPLVALLVKRWADRRLGGITGDVLGAANELGRATALHAGVVVWTLF</sequence>
<keyword evidence="10 19" id="KW-0812">Transmembrane</keyword>
<evidence type="ECO:0000256" key="4">
    <source>
        <dbReference type="ARBA" id="ARBA00010561"/>
    </source>
</evidence>
<dbReference type="GO" id="GO:0005886">
    <property type="term" value="C:plasma membrane"/>
    <property type="evidence" value="ECO:0007669"/>
    <property type="project" value="UniProtKB-SubCell"/>
</dbReference>
<evidence type="ECO:0000256" key="3">
    <source>
        <dbReference type="ARBA" id="ARBA00004663"/>
    </source>
</evidence>
<keyword evidence="13 19" id="KW-0472">Membrane</keyword>
<dbReference type="GO" id="GO:0008818">
    <property type="term" value="F:cobalamin 5'-phosphate synthase activity"/>
    <property type="evidence" value="ECO:0007669"/>
    <property type="project" value="UniProtKB-UniRule"/>
</dbReference>
<evidence type="ECO:0000256" key="18">
    <source>
        <dbReference type="ARBA" id="ARBA00049504"/>
    </source>
</evidence>
<dbReference type="KEGG" id="halg:HUG10_16690"/>
<feature type="transmembrane region" description="Helical" evidence="19">
    <location>
        <begin position="135"/>
        <end position="156"/>
    </location>
</feature>
<gene>
    <name evidence="19 20" type="primary">cobS</name>
    <name evidence="20" type="ORF">HUG10_16690</name>
</gene>
<proteinExistence type="inferred from homology"/>
<keyword evidence="11 19" id="KW-0460">Magnesium</keyword>
<reference evidence="20 21" key="1">
    <citation type="submission" date="2020-07" db="EMBL/GenBank/DDBJ databases">
        <title>Gai3-2, isolated from salt lake.</title>
        <authorList>
            <person name="Cui H."/>
            <person name="Shi X."/>
        </authorList>
    </citation>
    <scope>NUCLEOTIDE SEQUENCE [LARGE SCALE GENOMIC DNA]</scope>
    <source>
        <strain evidence="20 21">Gai3-2</strain>
    </source>
</reference>
<dbReference type="EMBL" id="CP058529">
    <property type="protein sequence ID" value="QLG29554.1"/>
    <property type="molecule type" value="Genomic_DNA"/>
</dbReference>
<feature type="transmembrane region" description="Helical" evidence="19">
    <location>
        <begin position="195"/>
        <end position="212"/>
    </location>
</feature>
<evidence type="ECO:0000256" key="19">
    <source>
        <dbReference type="HAMAP-Rule" id="MF_00719"/>
    </source>
</evidence>
<dbReference type="NCBIfam" id="TIGR00317">
    <property type="entry name" value="cobS"/>
    <property type="match status" value="1"/>
</dbReference>
<dbReference type="InterPro" id="IPR003805">
    <property type="entry name" value="CobS"/>
</dbReference>
<feature type="transmembrane region" description="Helical" evidence="19">
    <location>
        <begin position="38"/>
        <end position="70"/>
    </location>
</feature>
<dbReference type="Pfam" id="PF02654">
    <property type="entry name" value="CobS"/>
    <property type="match status" value="1"/>
</dbReference>
<feature type="transmembrane region" description="Helical" evidence="19">
    <location>
        <begin position="103"/>
        <end position="129"/>
    </location>
</feature>
<keyword evidence="9 19" id="KW-0808">Transferase</keyword>
<evidence type="ECO:0000313" key="20">
    <source>
        <dbReference type="EMBL" id="QLG29554.1"/>
    </source>
</evidence>
<dbReference type="PANTHER" id="PTHR34148">
    <property type="entry name" value="ADENOSYLCOBINAMIDE-GDP RIBAZOLETRANSFERASE"/>
    <property type="match status" value="1"/>
</dbReference>
<keyword evidence="8 19" id="KW-0169">Cobalamin biosynthesis</keyword>
<evidence type="ECO:0000256" key="14">
    <source>
        <dbReference type="ARBA" id="ARBA00025228"/>
    </source>
</evidence>
<comment type="similarity">
    <text evidence="4 19">Belongs to the CobS family.</text>
</comment>
<evidence type="ECO:0000313" key="21">
    <source>
        <dbReference type="Proteomes" id="UP000509750"/>
    </source>
</evidence>
<comment type="subcellular location">
    <subcellularLocation>
        <location evidence="2 19">Cell membrane</location>
        <topology evidence="2 19">Multi-pass membrane protein</topology>
    </subcellularLocation>
</comment>
<evidence type="ECO:0000256" key="2">
    <source>
        <dbReference type="ARBA" id="ARBA00004651"/>
    </source>
</evidence>
<keyword evidence="12 19" id="KW-1133">Transmembrane helix</keyword>
<dbReference type="UniPathway" id="UPA00148">
    <property type="reaction ID" value="UER00238"/>
</dbReference>
<dbReference type="PANTHER" id="PTHR34148:SF1">
    <property type="entry name" value="ADENOSYLCOBINAMIDE-GDP RIBAZOLETRANSFERASE"/>
    <property type="match status" value="1"/>
</dbReference>
<evidence type="ECO:0000256" key="1">
    <source>
        <dbReference type="ARBA" id="ARBA00001946"/>
    </source>
</evidence>
<protein>
    <recommendedName>
        <fullName evidence="6 19">Adenosylcobinamide-GDP ribazoletransferase</fullName>
        <ecNumber evidence="5 19">2.7.8.26</ecNumber>
    </recommendedName>
    <alternativeName>
        <fullName evidence="16 19">Cobalamin synthase</fullName>
    </alternativeName>
    <alternativeName>
        <fullName evidence="15 19">Cobalamin-5'-phosphate synthase</fullName>
    </alternativeName>
</protein>
<evidence type="ECO:0000256" key="17">
    <source>
        <dbReference type="ARBA" id="ARBA00048623"/>
    </source>
</evidence>
<dbReference type="RefSeq" id="WP_179171128.1">
    <property type="nucleotide sequence ID" value="NZ_CP058529.1"/>
</dbReference>
<name>A0A7D5KA29_9EURY</name>
<evidence type="ECO:0000256" key="6">
    <source>
        <dbReference type="ARBA" id="ARBA00015850"/>
    </source>
</evidence>
<keyword evidence="7 19" id="KW-1003">Cell membrane</keyword>
<comment type="catalytic activity">
    <reaction evidence="17 19">
        <text>alpha-ribazole + adenosylcob(III)inamide-GDP = adenosylcob(III)alamin + GMP + H(+)</text>
        <dbReference type="Rhea" id="RHEA:16049"/>
        <dbReference type="ChEBI" id="CHEBI:10329"/>
        <dbReference type="ChEBI" id="CHEBI:15378"/>
        <dbReference type="ChEBI" id="CHEBI:18408"/>
        <dbReference type="ChEBI" id="CHEBI:58115"/>
        <dbReference type="ChEBI" id="CHEBI:60487"/>
        <dbReference type="EC" id="2.7.8.26"/>
    </reaction>
</comment>
<evidence type="ECO:0000256" key="10">
    <source>
        <dbReference type="ARBA" id="ARBA00022692"/>
    </source>
</evidence>